<name>A0A835Y168_9CHLO</name>
<keyword evidence="6" id="KW-0560">Oxidoreductase</keyword>
<proteinExistence type="inferred from homology"/>
<keyword evidence="3" id="KW-0285">Flavoprotein</keyword>
<dbReference type="Pfam" id="PF00724">
    <property type="entry name" value="Oxidored_FMN"/>
    <property type="match status" value="1"/>
</dbReference>
<dbReference type="GO" id="GO:0003959">
    <property type="term" value="F:NADPH dehydrogenase activity"/>
    <property type="evidence" value="ECO:0007669"/>
    <property type="project" value="InterPro"/>
</dbReference>
<evidence type="ECO:0000256" key="2">
    <source>
        <dbReference type="ARBA" id="ARBA00005979"/>
    </source>
</evidence>
<evidence type="ECO:0000313" key="9">
    <source>
        <dbReference type="Proteomes" id="UP000612055"/>
    </source>
</evidence>
<dbReference type="PANTHER" id="PTHR43303:SF4">
    <property type="entry name" value="NADPH DEHYDROGENASE C23G7.10C-RELATED"/>
    <property type="match status" value="1"/>
</dbReference>
<dbReference type="GO" id="GO:0010181">
    <property type="term" value="F:FMN binding"/>
    <property type="evidence" value="ECO:0007669"/>
    <property type="project" value="InterPro"/>
</dbReference>
<dbReference type="PANTHER" id="PTHR43303">
    <property type="entry name" value="NADPH DEHYDROGENASE C23G7.10C-RELATED"/>
    <property type="match status" value="1"/>
</dbReference>
<evidence type="ECO:0000256" key="3">
    <source>
        <dbReference type="ARBA" id="ARBA00022630"/>
    </source>
</evidence>
<dbReference type="Gene3D" id="3.20.20.70">
    <property type="entry name" value="Aldolase class I"/>
    <property type="match status" value="1"/>
</dbReference>
<feature type="domain" description="NADH:flavin oxidoreductase/NADH oxidase N-terminal" evidence="7">
    <location>
        <begin position="49"/>
        <end position="391"/>
    </location>
</feature>
<dbReference type="GO" id="GO:0050661">
    <property type="term" value="F:NADP binding"/>
    <property type="evidence" value="ECO:0007669"/>
    <property type="project" value="InterPro"/>
</dbReference>
<accession>A0A835Y168</accession>
<dbReference type="InterPro" id="IPR013785">
    <property type="entry name" value="Aldolase_TIM"/>
</dbReference>
<comment type="similarity">
    <text evidence="2">Belongs to the NADH:flavin oxidoreductase/NADH oxidase family.</text>
</comment>
<gene>
    <name evidence="8" type="ORF">HYH03_007938</name>
</gene>
<evidence type="ECO:0000256" key="6">
    <source>
        <dbReference type="ARBA" id="ARBA00023002"/>
    </source>
</evidence>
<evidence type="ECO:0000313" key="8">
    <source>
        <dbReference type="EMBL" id="KAG2494011.1"/>
    </source>
</evidence>
<comment type="caution">
    <text evidence="8">The sequence shown here is derived from an EMBL/GenBank/DDBJ whole genome shotgun (WGS) entry which is preliminary data.</text>
</comment>
<reference evidence="8" key="1">
    <citation type="journal article" date="2020" name="bioRxiv">
        <title>Comparative genomics of Chlamydomonas.</title>
        <authorList>
            <person name="Craig R.J."/>
            <person name="Hasan A.R."/>
            <person name="Ness R.W."/>
            <person name="Keightley P.D."/>
        </authorList>
    </citation>
    <scope>NUCLEOTIDE SEQUENCE</scope>
    <source>
        <strain evidence="8">CCAP 11/70</strain>
    </source>
</reference>
<keyword evidence="5" id="KW-0521">NADP</keyword>
<sequence length="421" mass="44781">MATLMAKPLAGCVARRAGAARPNPAQRNVMVAASAGTAALPAVRAGPALFEHITLRDLEIRNRIWMSPMCMYSAEEGMPSDWHLVHLGARAAGGCGLVMAEATAVLPEGRISPGCTGIWNDQQMEAWKPVTRFIRSQGAVAAIQLAHAGRKASTCSPYENRGAPLIPGKDPRAWPIYAPSAVPFDPSHQVPREMTQADIQMVTDAFVAAAKRAVEAGFQVIELHMAHGYLMHEFLSPISNKRTDEFGGSLENRMRAPLALAKAVRAAIPKGMPLLVRISATDHALPSDGPAWDVDQSVVLCRALQDRAGVDLVDVSSGGSLPRGFATVGPGYQVPFSERIRAEVGIPVGAVGMITQAAHAESILAEGLADVVFIGRELLRDPNWPLRAAAELGYAGAPYPFQYSLTPFPLGLKKGQGVSIP</sequence>
<protein>
    <recommendedName>
        <fullName evidence="7">NADH:flavin oxidoreductase/NADH oxidase N-terminal domain-containing protein</fullName>
    </recommendedName>
</protein>
<comment type="cofactor">
    <cofactor evidence="1">
        <name>FMN</name>
        <dbReference type="ChEBI" id="CHEBI:58210"/>
    </cofactor>
</comment>
<organism evidence="8 9">
    <name type="scientific">Edaphochlamys debaryana</name>
    <dbReference type="NCBI Taxonomy" id="47281"/>
    <lineage>
        <taxon>Eukaryota</taxon>
        <taxon>Viridiplantae</taxon>
        <taxon>Chlorophyta</taxon>
        <taxon>core chlorophytes</taxon>
        <taxon>Chlorophyceae</taxon>
        <taxon>CS clade</taxon>
        <taxon>Chlamydomonadales</taxon>
        <taxon>Chlamydomonadales incertae sedis</taxon>
        <taxon>Edaphochlamys</taxon>
    </lineage>
</organism>
<dbReference type="OrthoDB" id="1663137at2759"/>
<dbReference type="EMBL" id="JAEHOE010000034">
    <property type="protein sequence ID" value="KAG2494011.1"/>
    <property type="molecule type" value="Genomic_DNA"/>
</dbReference>
<dbReference type="AlphaFoldDB" id="A0A835Y168"/>
<dbReference type="SUPFAM" id="SSF51395">
    <property type="entry name" value="FMN-linked oxidoreductases"/>
    <property type="match status" value="1"/>
</dbReference>
<keyword evidence="4" id="KW-0288">FMN</keyword>
<dbReference type="InterPro" id="IPR044152">
    <property type="entry name" value="YqjM-like"/>
</dbReference>
<evidence type="ECO:0000256" key="4">
    <source>
        <dbReference type="ARBA" id="ARBA00022643"/>
    </source>
</evidence>
<evidence type="ECO:0000256" key="5">
    <source>
        <dbReference type="ARBA" id="ARBA00022857"/>
    </source>
</evidence>
<keyword evidence="9" id="KW-1185">Reference proteome</keyword>
<evidence type="ECO:0000256" key="1">
    <source>
        <dbReference type="ARBA" id="ARBA00001917"/>
    </source>
</evidence>
<evidence type="ECO:0000259" key="7">
    <source>
        <dbReference type="Pfam" id="PF00724"/>
    </source>
</evidence>
<dbReference type="CDD" id="cd02932">
    <property type="entry name" value="OYE_YqiM_FMN"/>
    <property type="match status" value="1"/>
</dbReference>
<dbReference type="InterPro" id="IPR001155">
    <property type="entry name" value="OxRdtase_FMN_N"/>
</dbReference>
<dbReference type="Proteomes" id="UP000612055">
    <property type="component" value="Unassembled WGS sequence"/>
</dbReference>